<evidence type="ECO:0000256" key="1">
    <source>
        <dbReference type="SAM" id="SignalP"/>
    </source>
</evidence>
<organism evidence="3 4">
    <name type="scientific">Orbilia javanica</name>
    <dbReference type="NCBI Taxonomy" id="47235"/>
    <lineage>
        <taxon>Eukaryota</taxon>
        <taxon>Fungi</taxon>
        <taxon>Dikarya</taxon>
        <taxon>Ascomycota</taxon>
        <taxon>Pezizomycotina</taxon>
        <taxon>Orbiliomycetes</taxon>
        <taxon>Orbiliales</taxon>
        <taxon>Orbiliaceae</taxon>
        <taxon>Orbilia</taxon>
    </lineage>
</organism>
<evidence type="ECO:0000259" key="2">
    <source>
        <dbReference type="Pfam" id="PF07510"/>
    </source>
</evidence>
<dbReference type="Pfam" id="PF07510">
    <property type="entry name" value="GmrSD_C"/>
    <property type="match status" value="1"/>
</dbReference>
<feature type="signal peptide" evidence="1">
    <location>
        <begin position="1"/>
        <end position="19"/>
    </location>
</feature>
<feature type="domain" description="GmrSD restriction endonucleases C-terminal" evidence="2">
    <location>
        <begin position="112"/>
        <end position="207"/>
    </location>
</feature>
<dbReference type="EMBL" id="JAVHNR010000010">
    <property type="protein sequence ID" value="KAK6331797.1"/>
    <property type="molecule type" value="Genomic_DNA"/>
</dbReference>
<dbReference type="PANTHER" id="PTHR24094:SF15">
    <property type="entry name" value="AMP-DEPENDENT SYNTHETASE_LIGASE DOMAIN-CONTAINING PROTEIN-RELATED"/>
    <property type="match status" value="1"/>
</dbReference>
<gene>
    <name evidence="3" type="ORF">TWF718_002338</name>
</gene>
<keyword evidence="4" id="KW-1185">Reference proteome</keyword>
<feature type="chain" id="PRO_5043035199" description="GmrSD restriction endonucleases C-terminal domain-containing protein" evidence="1">
    <location>
        <begin position="20"/>
        <end position="223"/>
    </location>
</feature>
<dbReference type="PANTHER" id="PTHR24094">
    <property type="entry name" value="SECRETED PROTEIN"/>
    <property type="match status" value="1"/>
</dbReference>
<proteinExistence type="predicted"/>
<accession>A0AAN8NM27</accession>
<evidence type="ECO:0000313" key="3">
    <source>
        <dbReference type="EMBL" id="KAK6331797.1"/>
    </source>
</evidence>
<reference evidence="3 4" key="1">
    <citation type="submission" date="2019-10" db="EMBL/GenBank/DDBJ databases">
        <authorList>
            <person name="Palmer J.M."/>
        </authorList>
    </citation>
    <scope>NUCLEOTIDE SEQUENCE [LARGE SCALE GENOMIC DNA]</scope>
    <source>
        <strain evidence="3 4">TWF718</strain>
    </source>
</reference>
<dbReference type="InterPro" id="IPR011089">
    <property type="entry name" value="GmrSD_C"/>
</dbReference>
<evidence type="ECO:0000313" key="4">
    <source>
        <dbReference type="Proteomes" id="UP001313282"/>
    </source>
</evidence>
<protein>
    <recommendedName>
        <fullName evidence="2">GmrSD restriction endonucleases C-terminal domain-containing protein</fullName>
    </recommendedName>
</protein>
<dbReference type="AlphaFoldDB" id="A0AAN8NM27"/>
<dbReference type="Proteomes" id="UP001313282">
    <property type="component" value="Unassembled WGS sequence"/>
</dbReference>
<keyword evidence="1" id="KW-0732">Signal</keyword>
<name>A0AAN8NM27_9PEZI</name>
<comment type="caution">
    <text evidence="3">The sequence shown here is derived from an EMBL/GenBank/DDBJ whole genome shotgun (WGS) entry which is preliminary data.</text>
</comment>
<sequence>MKTATIVYALALVFGVTQAAPYPPSHLVARKAPNVPTSADAKSKLDRLTIAPSLPGVGYNRKLFPHWIMQHGECNTREEILKRDGTDVVVDAKCSSTAGTWVCPYSGKPYYQASDIDIDHMVPLKNAWISGASNWTTERRGQFANDLINPQLWATKDSVNQAKSDSSPDKWKPPLESFYCTYASAWVEVKSVWDLTITEAEKAALQQMLNTCPGKSGNIFCKL</sequence>